<dbReference type="SMART" id="SM00853">
    <property type="entry name" value="MutL_C"/>
    <property type="match status" value="1"/>
</dbReference>
<feature type="domain" description="DNA mismatch repair protein S5" evidence="8">
    <location>
        <begin position="210"/>
        <end position="328"/>
    </location>
</feature>
<keyword evidence="10" id="KW-1185">Reference proteome</keyword>
<keyword evidence="3 5" id="KW-0227">DNA damage</keyword>
<dbReference type="SMART" id="SM01340">
    <property type="entry name" value="DNA_mis_repair"/>
    <property type="match status" value="1"/>
</dbReference>
<dbReference type="InterPro" id="IPR036890">
    <property type="entry name" value="HATPase_C_sf"/>
</dbReference>
<gene>
    <name evidence="5 9" type="primary">mutL</name>
    <name evidence="9" type="ORF">G0Q06_07900</name>
</gene>
<dbReference type="GO" id="GO:0030983">
    <property type="term" value="F:mismatched DNA binding"/>
    <property type="evidence" value="ECO:0007669"/>
    <property type="project" value="InterPro"/>
</dbReference>
<feature type="domain" description="MutL C-terminal dimerisation" evidence="7">
    <location>
        <begin position="395"/>
        <end position="542"/>
    </location>
</feature>
<dbReference type="Pfam" id="PF01119">
    <property type="entry name" value="DNA_mis_repair"/>
    <property type="match status" value="1"/>
</dbReference>
<dbReference type="FunFam" id="3.30.565.10:FF:000003">
    <property type="entry name" value="DNA mismatch repair endonuclease MutL"/>
    <property type="match status" value="1"/>
</dbReference>
<dbReference type="Pfam" id="PF13589">
    <property type="entry name" value="HATPase_c_3"/>
    <property type="match status" value="1"/>
</dbReference>
<dbReference type="InterPro" id="IPR020667">
    <property type="entry name" value="DNA_mismatch_repair_MutL"/>
</dbReference>
<dbReference type="Gene3D" id="3.30.565.10">
    <property type="entry name" value="Histidine kinase-like ATPase, C-terminal domain"/>
    <property type="match status" value="1"/>
</dbReference>
<evidence type="ECO:0000313" key="9">
    <source>
        <dbReference type="EMBL" id="NDV62368.1"/>
    </source>
</evidence>
<keyword evidence="9" id="KW-0255">Endonuclease</keyword>
<dbReference type="GO" id="GO:0016887">
    <property type="term" value="F:ATP hydrolysis activity"/>
    <property type="evidence" value="ECO:0007669"/>
    <property type="project" value="InterPro"/>
</dbReference>
<dbReference type="Proteomes" id="UP000478417">
    <property type="component" value="Unassembled WGS sequence"/>
</dbReference>
<dbReference type="AlphaFoldDB" id="A0A6B2M0C8"/>
<dbReference type="GO" id="GO:0032300">
    <property type="term" value="C:mismatch repair complex"/>
    <property type="evidence" value="ECO:0007669"/>
    <property type="project" value="InterPro"/>
</dbReference>
<evidence type="ECO:0000256" key="1">
    <source>
        <dbReference type="ARBA" id="ARBA00006082"/>
    </source>
</evidence>
<dbReference type="CDD" id="cd00782">
    <property type="entry name" value="MutL_Trans"/>
    <property type="match status" value="1"/>
</dbReference>
<dbReference type="CDD" id="cd16926">
    <property type="entry name" value="HATPase_MutL-MLH-PMS-like"/>
    <property type="match status" value="1"/>
</dbReference>
<dbReference type="InterPro" id="IPR038973">
    <property type="entry name" value="MutL/Mlh/Pms-like"/>
</dbReference>
<dbReference type="InterPro" id="IPR014790">
    <property type="entry name" value="MutL_C"/>
</dbReference>
<evidence type="ECO:0000256" key="6">
    <source>
        <dbReference type="SAM" id="MobiDB-lite"/>
    </source>
</evidence>
<dbReference type="GO" id="GO:0004519">
    <property type="term" value="F:endonuclease activity"/>
    <property type="evidence" value="ECO:0007669"/>
    <property type="project" value="UniProtKB-KW"/>
</dbReference>
<dbReference type="InterPro" id="IPR002099">
    <property type="entry name" value="MutL/Mlh/PMS"/>
</dbReference>
<evidence type="ECO:0000259" key="7">
    <source>
        <dbReference type="SMART" id="SM00853"/>
    </source>
</evidence>
<comment type="function">
    <text evidence="5">This protein is involved in the repair of mismatches in DNA. It is required for dam-dependent methyl-directed DNA mismatch repair. May act as a 'molecular matchmaker', a protein that promotes the formation of a stable complex between two or more DNA-binding proteins in an ATP-dependent manner without itself being part of a final effector complex.</text>
</comment>
<dbReference type="EMBL" id="JAAGNX010000002">
    <property type="protein sequence ID" value="NDV62368.1"/>
    <property type="molecule type" value="Genomic_DNA"/>
</dbReference>
<dbReference type="PANTHER" id="PTHR10073">
    <property type="entry name" value="DNA MISMATCH REPAIR PROTEIN MLH, PMS, MUTL"/>
    <property type="match status" value="1"/>
</dbReference>
<evidence type="ECO:0000313" key="10">
    <source>
        <dbReference type="Proteomes" id="UP000478417"/>
    </source>
</evidence>
<proteinExistence type="inferred from homology"/>
<dbReference type="InterPro" id="IPR020568">
    <property type="entry name" value="Ribosomal_Su5_D2-typ_SF"/>
</dbReference>
<dbReference type="GO" id="GO:0006298">
    <property type="term" value="P:mismatch repair"/>
    <property type="evidence" value="ECO:0007669"/>
    <property type="project" value="UniProtKB-UniRule"/>
</dbReference>
<dbReference type="Gene3D" id="3.30.230.10">
    <property type="match status" value="1"/>
</dbReference>
<dbReference type="InterPro" id="IPR042120">
    <property type="entry name" value="MutL_C_dimsub"/>
</dbReference>
<evidence type="ECO:0000256" key="3">
    <source>
        <dbReference type="ARBA" id="ARBA00022763"/>
    </source>
</evidence>
<dbReference type="HAMAP" id="MF_00149">
    <property type="entry name" value="DNA_mis_repair"/>
    <property type="match status" value="1"/>
</dbReference>
<dbReference type="PROSITE" id="PS00058">
    <property type="entry name" value="DNA_MISMATCH_REPAIR_1"/>
    <property type="match status" value="1"/>
</dbReference>
<keyword evidence="9" id="KW-0540">Nuclease</keyword>
<dbReference type="Gene3D" id="3.30.1370.100">
    <property type="entry name" value="MutL, C-terminal domain, regulatory subdomain"/>
    <property type="match status" value="1"/>
</dbReference>
<dbReference type="SUPFAM" id="SSF55874">
    <property type="entry name" value="ATPase domain of HSP90 chaperone/DNA topoisomerase II/histidine kinase"/>
    <property type="match status" value="1"/>
</dbReference>
<dbReference type="InterPro" id="IPR014721">
    <property type="entry name" value="Ribsml_uS5_D2-typ_fold_subgr"/>
</dbReference>
<keyword evidence="9" id="KW-0378">Hydrolase</keyword>
<accession>A0A6B2M0C8</accession>
<evidence type="ECO:0000256" key="5">
    <source>
        <dbReference type="HAMAP-Rule" id="MF_00149"/>
    </source>
</evidence>
<name>A0A6B2M0C8_9BACT</name>
<evidence type="ECO:0000256" key="4">
    <source>
        <dbReference type="ARBA" id="ARBA00023204"/>
    </source>
</evidence>
<dbReference type="InterPro" id="IPR042121">
    <property type="entry name" value="MutL_C_regsub"/>
</dbReference>
<organism evidence="9 10">
    <name type="scientific">Oceanipulchritudo coccoides</name>
    <dbReference type="NCBI Taxonomy" id="2706888"/>
    <lineage>
        <taxon>Bacteria</taxon>
        <taxon>Pseudomonadati</taxon>
        <taxon>Verrucomicrobiota</taxon>
        <taxon>Opitutia</taxon>
        <taxon>Puniceicoccales</taxon>
        <taxon>Oceanipulchritudinaceae</taxon>
        <taxon>Oceanipulchritudo</taxon>
    </lineage>
</organism>
<dbReference type="Pfam" id="PF08676">
    <property type="entry name" value="MutL_C"/>
    <property type="match status" value="1"/>
</dbReference>
<keyword evidence="4 5" id="KW-0234">DNA repair</keyword>
<dbReference type="InterPro" id="IPR037198">
    <property type="entry name" value="MutL_C_sf"/>
</dbReference>
<dbReference type="PANTHER" id="PTHR10073:SF12">
    <property type="entry name" value="DNA MISMATCH REPAIR PROTEIN MLH1"/>
    <property type="match status" value="1"/>
</dbReference>
<dbReference type="GO" id="GO:0140664">
    <property type="term" value="F:ATP-dependent DNA damage sensor activity"/>
    <property type="evidence" value="ECO:0007669"/>
    <property type="project" value="InterPro"/>
</dbReference>
<dbReference type="NCBIfam" id="TIGR00585">
    <property type="entry name" value="mutl"/>
    <property type="match status" value="1"/>
</dbReference>
<dbReference type="InterPro" id="IPR013507">
    <property type="entry name" value="DNA_mismatch_S5_2-like"/>
</dbReference>
<comment type="caution">
    <text evidence="9">The sequence shown here is derived from an EMBL/GenBank/DDBJ whole genome shotgun (WGS) entry which is preliminary data.</text>
</comment>
<reference evidence="9 10" key="1">
    <citation type="submission" date="2020-02" db="EMBL/GenBank/DDBJ databases">
        <title>Albibacoteraceae fam. nov., the first described family within the subdivision 4 Verrucomicrobia.</title>
        <authorList>
            <person name="Xi F."/>
        </authorList>
    </citation>
    <scope>NUCLEOTIDE SEQUENCE [LARGE SCALE GENOMIC DNA]</scope>
    <source>
        <strain evidence="9 10">CK1056</strain>
    </source>
</reference>
<comment type="similarity">
    <text evidence="1 5">Belongs to the DNA mismatch repair MutL/HexB family.</text>
</comment>
<feature type="region of interest" description="Disordered" evidence="6">
    <location>
        <begin position="335"/>
        <end position="366"/>
    </location>
</feature>
<evidence type="ECO:0000256" key="2">
    <source>
        <dbReference type="ARBA" id="ARBA00021975"/>
    </source>
</evidence>
<sequence>MSGRIVKLPDSVANQIAAGEVVERPVAVVKELVENALDAEAKSIEVQFEKGGKALMRVLDDGIGMTREDAILSLERHATSKIREVGDILKIGSFGFRGEALPSIASVSRFTLKTRTREAGEGTEIQINANAAPVIKDCGMSPGTEVTVANLFQTVPARRKFLKTDRTEAAHILQMCRLLAIAHPEVGFSLVEDGHEVFRSPACPDYSQRVREIFGKRRMEELLPIDCEVDGIQLKGLVGRPGSARSTRSEMITYVNDRPVDSRLLNYALIESYHRFIPRGRYPMAFLFVGVPSEEVDVNVHPTKREVRFRNEPRVRSAVMNGLIEFLGEHSHKSLRRAEPVESQQTADQVEPGKQTGTSPWEEPRPFPRIIEKPFAPVAAPEQTARKSDQSAWRFCGTFRRHVGLFESPDGLVLLHAAAARERILFERIEGSLAGENVARQPLLIPSMLELSPVDAGILSDQIQFFDKMGFEIEPFGRQLFRIRSVPAWMQSENPEQFVEEIVSRIRERGIRPEDALSARSLVARMAATREARGFQVSSQGDWESLVRSLLSCENPLLNARGKPTFVEMRHGEISRKLMLDGISPESDGLEGGS</sequence>
<evidence type="ECO:0000259" key="8">
    <source>
        <dbReference type="SMART" id="SM01340"/>
    </source>
</evidence>
<protein>
    <recommendedName>
        <fullName evidence="2 5">DNA mismatch repair protein MutL</fullName>
    </recommendedName>
</protein>
<dbReference type="InterPro" id="IPR014762">
    <property type="entry name" value="DNA_mismatch_repair_CS"/>
</dbReference>
<dbReference type="SUPFAM" id="SSF54211">
    <property type="entry name" value="Ribosomal protein S5 domain 2-like"/>
    <property type="match status" value="1"/>
</dbReference>
<dbReference type="GO" id="GO:0005524">
    <property type="term" value="F:ATP binding"/>
    <property type="evidence" value="ECO:0007669"/>
    <property type="project" value="InterPro"/>
</dbReference>
<dbReference type="SUPFAM" id="SSF118116">
    <property type="entry name" value="DNA mismatch repair protein MutL"/>
    <property type="match status" value="1"/>
</dbReference>
<dbReference type="Gene3D" id="3.30.1540.20">
    <property type="entry name" value="MutL, C-terminal domain, dimerisation subdomain"/>
    <property type="match status" value="1"/>
</dbReference>
<dbReference type="RefSeq" id="WP_163964189.1">
    <property type="nucleotide sequence ID" value="NZ_JAAGNX010000002.1"/>
</dbReference>